<gene>
    <name evidence="2" type="ORF">CSX02_03490</name>
</gene>
<dbReference type="Pfam" id="PF03961">
    <property type="entry name" value="FapA"/>
    <property type="match status" value="1"/>
</dbReference>
<feature type="domain" description="Flagellar Assembly Protein A N-terminal region" evidence="1">
    <location>
        <begin position="77"/>
        <end position="248"/>
    </location>
</feature>
<accession>A0A2G3E4N4</accession>
<evidence type="ECO:0000313" key="3">
    <source>
        <dbReference type="Proteomes" id="UP000224563"/>
    </source>
</evidence>
<dbReference type="InterPro" id="IPR005646">
    <property type="entry name" value="FapA"/>
</dbReference>
<reference evidence="2 3" key="1">
    <citation type="submission" date="2017-10" db="EMBL/GenBank/DDBJ databases">
        <title>Resolving the taxonomy of Roseburia spp., Eubacterium rectale and Agathobacter spp. through phylogenomic analysis.</title>
        <authorList>
            <person name="Sheridan P.O."/>
            <person name="Walker A.W."/>
            <person name="Duncan S.H."/>
            <person name="Scott K.P."/>
            <person name="Toole P.W.O."/>
            <person name="Luis P."/>
            <person name="Flint H.J."/>
        </authorList>
    </citation>
    <scope>NUCLEOTIDE SEQUENCE [LARGE SCALE GENOMIC DNA]</scope>
    <source>
        <strain evidence="2 3">JK623</strain>
    </source>
</reference>
<dbReference type="EMBL" id="PDYG01000012">
    <property type="protein sequence ID" value="PHU38257.1"/>
    <property type="molecule type" value="Genomic_DNA"/>
</dbReference>
<dbReference type="AlphaFoldDB" id="A0A2G3E4N4"/>
<keyword evidence="3" id="KW-1185">Reference proteome</keyword>
<reference evidence="2 3" key="2">
    <citation type="submission" date="2017-10" db="EMBL/GenBank/DDBJ databases">
        <authorList>
            <person name="Banno H."/>
            <person name="Chua N.-H."/>
        </authorList>
    </citation>
    <scope>NUCLEOTIDE SEQUENCE [LARGE SCALE GENOMIC DNA]</scope>
    <source>
        <strain evidence="2 3">JK623</strain>
    </source>
</reference>
<sequence>MRNQYFQLVFHDDQAYVHIYPAQDGGENLKINELTAYLDLKKFQGYDIKLLNEALSNEEETEVAIGAWDGYEVREMMEVDVSMDKMIAYARFYPASPGGQRMDAREIVGSLIRKRVKFGLNQQAIFDFLNKPVYCKDIIIAKGQPVRQGENAKIEYFFNTVKNLQPKRNEDGSVDYKDLNTISHVKEGDLLARLIKEDPGDPGKNVFGEIIKPRNVKTAKLGFGKNITINEDKTEIYTDVTGHAVLQNGKVFVSNVYTVPADVDNSTGNINYDGNVQINGNVKTGFTVEATGDVVINGVVENATVKAGGQIVVKSGIHGGGSGTLISETNVMSKYIENSTVKAGGYVEAEIIMGSDVSAADAVRAKGKKGLISGGTVRAKNVIEAENLGSNMGTPTMLEVGIEPEKKQRYLDLNKYIKEKTQELEDMQVIIANYGNLVKKGEHVPKDKLIYAQKLAEQYKEENAALLPLKEEIAAIHQEMLETDGSYVIVSQIAYPGVTIAISDISMNLKDNRSHTKFHKAEGEVKADIY</sequence>
<dbReference type="RefSeq" id="WP_099385659.1">
    <property type="nucleotide sequence ID" value="NZ_PDYG01000012.1"/>
</dbReference>
<dbReference type="InterPro" id="IPR046866">
    <property type="entry name" value="FapA_N"/>
</dbReference>
<dbReference type="Proteomes" id="UP000224563">
    <property type="component" value="Unassembled WGS sequence"/>
</dbReference>
<evidence type="ECO:0000313" key="2">
    <source>
        <dbReference type="EMBL" id="PHU38257.1"/>
    </source>
</evidence>
<dbReference type="Pfam" id="PF20250">
    <property type="entry name" value="FapA_N"/>
    <property type="match status" value="1"/>
</dbReference>
<protein>
    <recommendedName>
        <fullName evidence="1">Flagellar Assembly Protein A N-terminal region domain-containing protein</fullName>
    </recommendedName>
</protein>
<proteinExistence type="predicted"/>
<dbReference type="InterPro" id="IPR046865">
    <property type="entry name" value="FapA_b_solenoid"/>
</dbReference>
<comment type="caution">
    <text evidence="2">The sequence shown here is derived from an EMBL/GenBank/DDBJ whole genome shotgun (WGS) entry which is preliminary data.</text>
</comment>
<evidence type="ECO:0000259" key="1">
    <source>
        <dbReference type="Pfam" id="PF20250"/>
    </source>
</evidence>
<dbReference type="PANTHER" id="PTHR38032">
    <property type="entry name" value="POLYMERASE-RELATED"/>
    <property type="match status" value="1"/>
</dbReference>
<dbReference type="PANTHER" id="PTHR38032:SF1">
    <property type="entry name" value="RNA-BINDING PROTEIN KHPB N-TERMINAL DOMAIN-CONTAINING PROTEIN"/>
    <property type="match status" value="1"/>
</dbReference>
<organism evidence="2 3">
    <name type="scientific">Agathobacter ruminis</name>
    <dbReference type="NCBI Taxonomy" id="1712665"/>
    <lineage>
        <taxon>Bacteria</taxon>
        <taxon>Bacillati</taxon>
        <taxon>Bacillota</taxon>
        <taxon>Clostridia</taxon>
        <taxon>Lachnospirales</taxon>
        <taxon>Lachnospiraceae</taxon>
        <taxon>Agathobacter</taxon>
    </lineage>
</organism>
<name>A0A2G3E4N4_9FIRM</name>